<dbReference type="STRING" id="1586287.BBK82_31325"/>
<dbReference type="CDD" id="cd07814">
    <property type="entry name" value="SRPBCC_CalC_Aha1-like"/>
    <property type="match status" value="1"/>
</dbReference>
<dbReference type="EMBL" id="CP016793">
    <property type="protein sequence ID" value="ANZ39871.1"/>
    <property type="molecule type" value="Genomic_DNA"/>
</dbReference>
<evidence type="ECO:0000313" key="3">
    <source>
        <dbReference type="EMBL" id="ANZ39871.1"/>
    </source>
</evidence>
<comment type="similarity">
    <text evidence="1">Belongs to the AHA1 family.</text>
</comment>
<proteinExistence type="inferred from homology"/>
<dbReference type="SUPFAM" id="SSF55961">
    <property type="entry name" value="Bet v1-like"/>
    <property type="match status" value="1"/>
</dbReference>
<accession>A0A1B2HQA4</accession>
<evidence type="ECO:0000259" key="2">
    <source>
        <dbReference type="Pfam" id="PF08327"/>
    </source>
</evidence>
<reference evidence="3 4" key="1">
    <citation type="submission" date="2016-07" db="EMBL/GenBank/DDBJ databases">
        <title>Complete genome sequence of the Lentzea guizhouensis DHS C013.</title>
        <authorList>
            <person name="Cao C."/>
        </authorList>
    </citation>
    <scope>NUCLEOTIDE SEQUENCE [LARGE SCALE GENOMIC DNA]</scope>
    <source>
        <strain evidence="3 4">DHS C013</strain>
    </source>
</reference>
<keyword evidence="4" id="KW-1185">Reference proteome</keyword>
<dbReference type="Pfam" id="PF08327">
    <property type="entry name" value="AHSA1"/>
    <property type="match status" value="1"/>
</dbReference>
<gene>
    <name evidence="3" type="ORF">BBK82_31325</name>
</gene>
<dbReference type="InterPro" id="IPR023393">
    <property type="entry name" value="START-like_dom_sf"/>
</dbReference>
<evidence type="ECO:0000256" key="1">
    <source>
        <dbReference type="ARBA" id="ARBA00006817"/>
    </source>
</evidence>
<dbReference type="AlphaFoldDB" id="A0A1B2HQA4"/>
<dbReference type="InterPro" id="IPR013538">
    <property type="entry name" value="ASHA1/2-like_C"/>
</dbReference>
<name>A0A1B2HQA4_9PSEU</name>
<dbReference type="KEGG" id="led:BBK82_31325"/>
<dbReference type="Proteomes" id="UP000093053">
    <property type="component" value="Chromosome"/>
</dbReference>
<protein>
    <recommendedName>
        <fullName evidence="2">Activator of Hsp90 ATPase homologue 1/2-like C-terminal domain-containing protein</fullName>
    </recommendedName>
</protein>
<dbReference type="OrthoDB" id="9806976at2"/>
<dbReference type="Gene3D" id="3.30.530.20">
    <property type="match status" value="1"/>
</dbReference>
<feature type="domain" description="Activator of Hsp90 ATPase homologue 1/2-like C-terminal" evidence="2">
    <location>
        <begin position="23"/>
        <end position="161"/>
    </location>
</feature>
<evidence type="ECO:0000313" key="4">
    <source>
        <dbReference type="Proteomes" id="UP000093053"/>
    </source>
</evidence>
<sequence length="163" mass="17990">MSGDGIVIDRSRNTVHISRTYAATVDRAWWAWTDAEAIAKWWGPRGWAATVYEMDVRPGGRWRFEIAPVDGSAAPVRGLATYKVVVVEAELAYDDTFADEAWQPDGTASFPTEVSFTSTEAGCRVEVAARFPDGEALRQAVELQMAQGYAEALDRLDNLLETT</sequence>
<organism evidence="3 4">
    <name type="scientific">Lentzea guizhouensis</name>
    <dbReference type="NCBI Taxonomy" id="1586287"/>
    <lineage>
        <taxon>Bacteria</taxon>
        <taxon>Bacillati</taxon>
        <taxon>Actinomycetota</taxon>
        <taxon>Actinomycetes</taxon>
        <taxon>Pseudonocardiales</taxon>
        <taxon>Pseudonocardiaceae</taxon>
        <taxon>Lentzea</taxon>
    </lineage>
</organism>